<feature type="transmembrane region" description="Helical" evidence="6">
    <location>
        <begin position="107"/>
        <end position="129"/>
    </location>
</feature>
<keyword evidence="4 6" id="KW-1133">Transmembrane helix</keyword>
<evidence type="ECO:0000256" key="2">
    <source>
        <dbReference type="ARBA" id="ARBA00009142"/>
    </source>
</evidence>
<sequence length="458" mass="50018">MKGHSLMRRAVLLPLFILFSLSHAEQSQPISDVPKMEELTNTSHQWSNLQKVFQEIQLKFSPPIVRAAVLCFIAASISSAGGIGGGGLFVPILAIVGGLDLKTASTFSAFMVAGGSTANILCTMFINCIHGGKSVIDFDIALLSEPCLLLGVSIGVVCNIVFPEWLITILFVVFLSWTTSKTCRKGVVSWKLESEVIRRNGFGELENGVRRDESNGENEVIKSLKEPLMGEVENCKISIPWTKFGALVVIWLSFFLLYILRGDRDGQSIIPMEPCGEGYWILSSLQFPLAITFTAWILHRRETSNQQEILGQTGEKPPNLIFPIMALLAGILGGVFGIGGGMLISPLLLHIGIPPEVTAATCSVMVFFSSTMSSFQYLLIGMEHKEVALIFAIICFFASILGVVVVQRAIEKYGRASLIVFSVSTVMALSTVLITSFGAIDVWRDYARGEYMGFKLPC</sequence>
<reference evidence="8 9" key="1">
    <citation type="journal article" date="2018" name="PLoS Genet.">
        <title>Population sequencing reveals clonal diversity and ancestral inbreeding in the grapevine cultivar Chardonnay.</title>
        <authorList>
            <person name="Roach M.J."/>
            <person name="Johnson D.L."/>
            <person name="Bohlmann J."/>
            <person name="van Vuuren H.J."/>
            <person name="Jones S.J."/>
            <person name="Pretorius I.S."/>
            <person name="Schmidt S.A."/>
            <person name="Borneman A.R."/>
        </authorList>
    </citation>
    <scope>NUCLEOTIDE SEQUENCE [LARGE SCALE GENOMIC DNA]</scope>
    <source>
        <strain evidence="9">cv. Chardonnay</strain>
        <tissue evidence="8">Leaf</tissue>
    </source>
</reference>
<evidence type="ECO:0000256" key="1">
    <source>
        <dbReference type="ARBA" id="ARBA00004141"/>
    </source>
</evidence>
<feature type="transmembrane region" description="Helical" evidence="6">
    <location>
        <begin position="67"/>
        <end position="95"/>
    </location>
</feature>
<dbReference type="AlphaFoldDB" id="A0A438HPL5"/>
<dbReference type="InterPro" id="IPR002781">
    <property type="entry name" value="TM_pro_TauE-like"/>
</dbReference>
<evidence type="ECO:0000313" key="9">
    <source>
        <dbReference type="Proteomes" id="UP000288805"/>
    </source>
</evidence>
<feature type="transmembrane region" description="Helical" evidence="6">
    <location>
        <begin position="280"/>
        <end position="299"/>
    </location>
</feature>
<accession>A0A438HPL5</accession>
<feature type="transmembrane region" description="Helical" evidence="6">
    <location>
        <begin position="416"/>
        <end position="440"/>
    </location>
</feature>
<evidence type="ECO:0000256" key="6">
    <source>
        <dbReference type="SAM" id="Phobius"/>
    </source>
</evidence>
<comment type="caution">
    <text evidence="8">The sequence shown here is derived from an EMBL/GenBank/DDBJ whole genome shotgun (WGS) entry which is preliminary data.</text>
</comment>
<feature type="transmembrane region" description="Helical" evidence="6">
    <location>
        <begin position="244"/>
        <end position="260"/>
    </location>
</feature>
<dbReference type="Proteomes" id="UP000288805">
    <property type="component" value="Unassembled WGS sequence"/>
</dbReference>
<dbReference type="EMBL" id="QGNW01000194">
    <property type="protein sequence ID" value="RVW86396.1"/>
    <property type="molecule type" value="Genomic_DNA"/>
</dbReference>
<comment type="similarity">
    <text evidence="2">Belongs to the 4-toluene sulfonate uptake permease (TSUP) (TC 2.A.102) family.</text>
</comment>
<keyword evidence="7" id="KW-0732">Signal</keyword>
<organism evidence="8 9">
    <name type="scientific">Vitis vinifera</name>
    <name type="common">Grape</name>
    <dbReference type="NCBI Taxonomy" id="29760"/>
    <lineage>
        <taxon>Eukaryota</taxon>
        <taxon>Viridiplantae</taxon>
        <taxon>Streptophyta</taxon>
        <taxon>Embryophyta</taxon>
        <taxon>Tracheophyta</taxon>
        <taxon>Spermatophyta</taxon>
        <taxon>Magnoliopsida</taxon>
        <taxon>eudicotyledons</taxon>
        <taxon>Gunneridae</taxon>
        <taxon>Pentapetalae</taxon>
        <taxon>rosids</taxon>
        <taxon>Vitales</taxon>
        <taxon>Vitaceae</taxon>
        <taxon>Viteae</taxon>
        <taxon>Vitis</taxon>
    </lineage>
</organism>
<feature type="transmembrane region" description="Helical" evidence="6">
    <location>
        <begin position="357"/>
        <end position="380"/>
    </location>
</feature>
<feature type="signal peptide" evidence="7">
    <location>
        <begin position="1"/>
        <end position="24"/>
    </location>
</feature>
<proteinExistence type="inferred from homology"/>
<protein>
    <submittedName>
        <fullName evidence="8">Sulfite exporter TauE/SafE family protein 5</fullName>
    </submittedName>
</protein>
<evidence type="ECO:0000256" key="4">
    <source>
        <dbReference type="ARBA" id="ARBA00022989"/>
    </source>
</evidence>
<dbReference type="PANTHER" id="PTHR14255">
    <property type="entry name" value="CEREBLON"/>
    <property type="match status" value="1"/>
</dbReference>
<gene>
    <name evidence="8" type="primary">VvCHDp001053</name>
    <name evidence="8" type="ORF">CK203_035522</name>
</gene>
<evidence type="ECO:0000256" key="3">
    <source>
        <dbReference type="ARBA" id="ARBA00022692"/>
    </source>
</evidence>
<dbReference type="PANTHER" id="PTHR14255:SF3">
    <property type="entry name" value="SULFITE EXPORTER TAUE_SAFE FAMILY PROTEIN 5-RELATED"/>
    <property type="match status" value="1"/>
</dbReference>
<keyword evidence="5 6" id="KW-0472">Membrane</keyword>
<feature type="transmembrane region" description="Helical" evidence="6">
    <location>
        <begin position="149"/>
        <end position="175"/>
    </location>
</feature>
<dbReference type="GO" id="GO:0016020">
    <property type="term" value="C:membrane"/>
    <property type="evidence" value="ECO:0007669"/>
    <property type="project" value="UniProtKB-SubCell"/>
</dbReference>
<dbReference type="Pfam" id="PF01925">
    <property type="entry name" value="TauE"/>
    <property type="match status" value="2"/>
</dbReference>
<evidence type="ECO:0000256" key="5">
    <source>
        <dbReference type="ARBA" id="ARBA00023136"/>
    </source>
</evidence>
<evidence type="ECO:0000256" key="7">
    <source>
        <dbReference type="SAM" id="SignalP"/>
    </source>
</evidence>
<evidence type="ECO:0000313" key="8">
    <source>
        <dbReference type="EMBL" id="RVW86396.1"/>
    </source>
</evidence>
<name>A0A438HPL5_VITVI</name>
<feature type="chain" id="PRO_5019434311" evidence="7">
    <location>
        <begin position="25"/>
        <end position="458"/>
    </location>
</feature>
<comment type="subcellular location">
    <subcellularLocation>
        <location evidence="1">Membrane</location>
        <topology evidence="1">Multi-pass membrane protein</topology>
    </subcellularLocation>
</comment>
<keyword evidence="3 6" id="KW-0812">Transmembrane</keyword>
<feature type="transmembrane region" description="Helical" evidence="6">
    <location>
        <begin position="320"/>
        <end position="345"/>
    </location>
</feature>
<feature type="transmembrane region" description="Helical" evidence="6">
    <location>
        <begin position="387"/>
        <end position="410"/>
    </location>
</feature>